<dbReference type="OrthoDB" id="68993at2"/>
<organism evidence="2 3">
    <name type="scientific">Trinickia symbiotica</name>
    <dbReference type="NCBI Taxonomy" id="863227"/>
    <lineage>
        <taxon>Bacteria</taxon>
        <taxon>Pseudomonadati</taxon>
        <taxon>Pseudomonadota</taxon>
        <taxon>Betaproteobacteria</taxon>
        <taxon>Burkholderiales</taxon>
        <taxon>Burkholderiaceae</taxon>
        <taxon>Trinickia</taxon>
    </lineage>
</organism>
<dbReference type="SUPFAM" id="SSF88723">
    <property type="entry name" value="PIN domain-like"/>
    <property type="match status" value="1"/>
</dbReference>
<feature type="domain" description="PIN" evidence="1">
    <location>
        <begin position="7"/>
        <end position="138"/>
    </location>
</feature>
<keyword evidence="3" id="KW-1185">Reference proteome</keyword>
<dbReference type="Proteomes" id="UP000235777">
    <property type="component" value="Unassembled WGS sequence"/>
</dbReference>
<dbReference type="EMBL" id="PNYC01000012">
    <property type="protein sequence ID" value="PMS35307.1"/>
    <property type="molecule type" value="Genomic_DNA"/>
</dbReference>
<sequence>MSRKSIVLDANILIRAVLGRRVRDLVLENAPDVGFFAPDVAYADARKYLPPLLKKRGIPRDSAVLVLDSLETIVHAVDAGAYQSMKEQALQRIGVRDADDWPVLACAMVLGCPVWTEDADFFGTGVATWTTDRVALYFASN</sequence>
<evidence type="ECO:0000313" key="3">
    <source>
        <dbReference type="Proteomes" id="UP000235777"/>
    </source>
</evidence>
<dbReference type="AlphaFoldDB" id="A0A2N7X0Z2"/>
<reference evidence="2 3" key="1">
    <citation type="submission" date="2018-01" db="EMBL/GenBank/DDBJ databases">
        <title>Whole genome analyses suggest that Burkholderia sensu lato contains two further novel genera in the rhizoxinica-symbiotica group Mycetohabitans gen. nov., and Trinickia gen. nov.: implications for the evolution of diazotrophy and nodulation in the Burkholderiaceae.</title>
        <authorList>
            <person name="Estrada-de los Santos P."/>
            <person name="Palmer M."/>
            <person name="Chavez-Ramirez B."/>
            <person name="Beukes C."/>
            <person name="Steenkamp E.T."/>
            <person name="Hirsch A.M."/>
            <person name="Manyaka P."/>
            <person name="Maluk M."/>
            <person name="Lafos M."/>
            <person name="Crook M."/>
            <person name="Gross E."/>
            <person name="Simon M.F."/>
            <person name="Bueno dos Reis Junior F."/>
            <person name="Poole P.S."/>
            <person name="Venter S.N."/>
            <person name="James E.K."/>
        </authorList>
    </citation>
    <scope>NUCLEOTIDE SEQUENCE [LARGE SCALE GENOMIC DNA]</scope>
    <source>
        <strain evidence="2 3">JPY 581</strain>
    </source>
</reference>
<dbReference type="Pfam" id="PF10130">
    <property type="entry name" value="PIN_2"/>
    <property type="match status" value="1"/>
</dbReference>
<name>A0A2N7X0Z2_9BURK</name>
<accession>A0A2N7X0Z2</accession>
<proteinExistence type="predicted"/>
<evidence type="ECO:0000313" key="2">
    <source>
        <dbReference type="EMBL" id="PMS35307.1"/>
    </source>
</evidence>
<dbReference type="InterPro" id="IPR002716">
    <property type="entry name" value="PIN_dom"/>
</dbReference>
<dbReference type="RefSeq" id="WP_018444060.1">
    <property type="nucleotide sequence ID" value="NZ_KB890219.1"/>
</dbReference>
<dbReference type="Gene3D" id="3.40.50.1010">
    <property type="entry name" value="5'-nuclease"/>
    <property type="match status" value="1"/>
</dbReference>
<evidence type="ECO:0000259" key="1">
    <source>
        <dbReference type="Pfam" id="PF10130"/>
    </source>
</evidence>
<dbReference type="InterPro" id="IPR029060">
    <property type="entry name" value="PIN-like_dom_sf"/>
</dbReference>
<protein>
    <submittedName>
        <fullName evidence="2">Nucleotide-binding protein</fullName>
    </submittedName>
</protein>
<comment type="caution">
    <text evidence="2">The sequence shown here is derived from an EMBL/GenBank/DDBJ whole genome shotgun (WGS) entry which is preliminary data.</text>
</comment>
<dbReference type="STRING" id="863227.GCA_000373005_05445"/>
<gene>
    <name evidence="2" type="ORF">C0Z20_19610</name>
</gene>